<evidence type="ECO:0000313" key="2">
    <source>
        <dbReference type="Proteomes" id="UP000478483"/>
    </source>
</evidence>
<dbReference type="Gene3D" id="3.10.129.10">
    <property type="entry name" value="Hotdog Thioesterase"/>
    <property type="match status" value="1"/>
</dbReference>
<proteinExistence type="predicted"/>
<dbReference type="EMBL" id="WNAJ01000036">
    <property type="protein sequence ID" value="MTR87035.1"/>
    <property type="molecule type" value="Genomic_DNA"/>
</dbReference>
<organism evidence="1 2">
    <name type="scientific">Roseburia intestinalis</name>
    <dbReference type="NCBI Taxonomy" id="166486"/>
    <lineage>
        <taxon>Bacteria</taxon>
        <taxon>Bacillati</taxon>
        <taxon>Bacillota</taxon>
        <taxon>Clostridia</taxon>
        <taxon>Lachnospirales</taxon>
        <taxon>Lachnospiraceae</taxon>
        <taxon>Roseburia</taxon>
    </lineage>
</organism>
<reference evidence="1 2" key="1">
    <citation type="journal article" date="2019" name="Nat. Med.">
        <title>A library of human gut bacterial isolates paired with longitudinal multiomics data enables mechanistic microbiome research.</title>
        <authorList>
            <person name="Poyet M."/>
            <person name="Groussin M."/>
            <person name="Gibbons S.M."/>
            <person name="Avila-Pacheco J."/>
            <person name="Jiang X."/>
            <person name="Kearney S.M."/>
            <person name="Perrotta A.R."/>
            <person name="Berdy B."/>
            <person name="Zhao S."/>
            <person name="Lieberman T.D."/>
            <person name="Swanson P.K."/>
            <person name="Smith M."/>
            <person name="Roesemann S."/>
            <person name="Alexander J.E."/>
            <person name="Rich S.A."/>
            <person name="Livny J."/>
            <person name="Vlamakis H."/>
            <person name="Clish C."/>
            <person name="Bullock K."/>
            <person name="Deik A."/>
            <person name="Scott J."/>
            <person name="Pierce K.A."/>
            <person name="Xavier R.J."/>
            <person name="Alm E.J."/>
        </authorList>
    </citation>
    <scope>NUCLEOTIDE SEQUENCE [LARGE SCALE GENOMIC DNA]</scope>
    <source>
        <strain evidence="1 2">BIOML-A1</strain>
    </source>
</reference>
<comment type="caution">
    <text evidence="1">The sequence shown here is derived from an EMBL/GenBank/DDBJ whole genome shotgun (WGS) entry which is preliminary data.</text>
</comment>
<name>A0A6L6LA79_9FIRM</name>
<sequence>MKQKYPMEMNLGVLRDIQENSCVFDVEFSRNDFMGQKPLWMPASCFMELLGQAAEYLMRSTQGDCKRYLVQVNEFTLDPEFYQVMDQNFTLRVELTQTFGNLNKSRASLSHGERSYCEGSFMHSDIT</sequence>
<protein>
    <submittedName>
        <fullName evidence="1">Uncharacterized protein</fullName>
    </submittedName>
</protein>
<accession>A0A6L6LA79</accession>
<evidence type="ECO:0000313" key="1">
    <source>
        <dbReference type="EMBL" id="MTR87035.1"/>
    </source>
</evidence>
<dbReference type="RefSeq" id="WP_147403415.1">
    <property type="nucleotide sequence ID" value="NZ_QRPI01000033.1"/>
</dbReference>
<dbReference type="AlphaFoldDB" id="A0A6L6LA79"/>
<gene>
    <name evidence="1" type="ORF">GMD50_18780</name>
</gene>
<dbReference type="Proteomes" id="UP000478483">
    <property type="component" value="Unassembled WGS sequence"/>
</dbReference>